<reference evidence="2" key="1">
    <citation type="journal article" date="2022" name="bioRxiv">
        <title>Sequencing and chromosome-scale assembly of the giantPleurodeles waltlgenome.</title>
        <authorList>
            <person name="Brown T."/>
            <person name="Elewa A."/>
            <person name="Iarovenko S."/>
            <person name="Subramanian E."/>
            <person name="Araus A.J."/>
            <person name="Petzold A."/>
            <person name="Susuki M."/>
            <person name="Suzuki K.-i.T."/>
            <person name="Hayashi T."/>
            <person name="Toyoda A."/>
            <person name="Oliveira C."/>
            <person name="Osipova E."/>
            <person name="Leigh N.D."/>
            <person name="Simon A."/>
            <person name="Yun M.H."/>
        </authorList>
    </citation>
    <scope>NUCLEOTIDE SEQUENCE</scope>
    <source>
        <strain evidence="2">20211129_DDA</strain>
        <tissue evidence="2">Liver</tissue>
    </source>
</reference>
<organism evidence="2 3">
    <name type="scientific">Pleurodeles waltl</name>
    <name type="common">Iberian ribbed newt</name>
    <dbReference type="NCBI Taxonomy" id="8319"/>
    <lineage>
        <taxon>Eukaryota</taxon>
        <taxon>Metazoa</taxon>
        <taxon>Chordata</taxon>
        <taxon>Craniata</taxon>
        <taxon>Vertebrata</taxon>
        <taxon>Euteleostomi</taxon>
        <taxon>Amphibia</taxon>
        <taxon>Batrachia</taxon>
        <taxon>Caudata</taxon>
        <taxon>Salamandroidea</taxon>
        <taxon>Salamandridae</taxon>
        <taxon>Pleurodelinae</taxon>
        <taxon>Pleurodeles</taxon>
    </lineage>
</organism>
<comment type="caution">
    <text evidence="2">The sequence shown here is derived from an EMBL/GenBank/DDBJ whole genome shotgun (WGS) entry which is preliminary data.</text>
</comment>
<dbReference type="Proteomes" id="UP001066276">
    <property type="component" value="Chromosome 1_1"/>
</dbReference>
<protein>
    <submittedName>
        <fullName evidence="2">Uncharacterized protein</fullName>
    </submittedName>
</protein>
<sequence length="124" mass="14198">MVKLLVAGEHWLVPLQPVHTVHNVAFLFDSFLTCVSQINKVTTEEWAKWQRSRKLCRGVPRQPSVNPPFILVIAGLNALLSRAQTTRQLRRPLLVRSQEPQPNKRDAELSAESKEQAQDLQWLP</sequence>
<keyword evidence="3" id="KW-1185">Reference proteome</keyword>
<gene>
    <name evidence="2" type="ORF">NDU88_002603</name>
</gene>
<feature type="compositionally biased region" description="Basic and acidic residues" evidence="1">
    <location>
        <begin position="102"/>
        <end position="117"/>
    </location>
</feature>
<evidence type="ECO:0000313" key="2">
    <source>
        <dbReference type="EMBL" id="KAJ1214993.1"/>
    </source>
</evidence>
<accession>A0AAV7WNZ9</accession>
<feature type="region of interest" description="Disordered" evidence="1">
    <location>
        <begin position="91"/>
        <end position="124"/>
    </location>
</feature>
<dbReference type="AlphaFoldDB" id="A0AAV7WNZ9"/>
<dbReference type="EMBL" id="JANPWB010000001">
    <property type="protein sequence ID" value="KAJ1214993.1"/>
    <property type="molecule type" value="Genomic_DNA"/>
</dbReference>
<proteinExistence type="predicted"/>
<name>A0AAV7WNZ9_PLEWA</name>
<evidence type="ECO:0000313" key="3">
    <source>
        <dbReference type="Proteomes" id="UP001066276"/>
    </source>
</evidence>
<evidence type="ECO:0000256" key="1">
    <source>
        <dbReference type="SAM" id="MobiDB-lite"/>
    </source>
</evidence>